<dbReference type="Gene3D" id="3.30.70.100">
    <property type="match status" value="1"/>
</dbReference>
<keyword evidence="2" id="KW-1185">Reference proteome</keyword>
<evidence type="ECO:0000313" key="1">
    <source>
        <dbReference type="EMBL" id="RKG38756.1"/>
    </source>
</evidence>
<evidence type="ECO:0000313" key="2">
    <source>
        <dbReference type="Proteomes" id="UP000280405"/>
    </source>
</evidence>
<dbReference type="Proteomes" id="UP000280405">
    <property type="component" value="Unassembled WGS sequence"/>
</dbReference>
<dbReference type="EMBL" id="RAXT01000009">
    <property type="protein sequence ID" value="RKG38756.1"/>
    <property type="molecule type" value="Genomic_DNA"/>
</dbReference>
<dbReference type="AlphaFoldDB" id="A0A3A8EZ38"/>
<dbReference type="GO" id="GO:0004497">
    <property type="term" value="F:monooxygenase activity"/>
    <property type="evidence" value="ECO:0007669"/>
    <property type="project" value="UniProtKB-KW"/>
</dbReference>
<dbReference type="RefSeq" id="WP_120383603.1">
    <property type="nucleotide sequence ID" value="NZ_RAXT01000009.1"/>
</dbReference>
<proteinExistence type="predicted"/>
<gene>
    <name evidence="1" type="ORF">D7V20_07055</name>
</gene>
<dbReference type="OrthoDB" id="9798115at2"/>
<reference evidence="1 2" key="1">
    <citation type="submission" date="2018-09" db="EMBL/GenBank/DDBJ databases">
        <title>The draft genome of Acinetobacter spp. strains.</title>
        <authorList>
            <person name="Qin J."/>
            <person name="Feng Y."/>
            <person name="Zong Z."/>
        </authorList>
    </citation>
    <scope>NUCLEOTIDE SEQUENCE [LARGE SCALE GENOMIC DNA]</scope>
    <source>
        <strain evidence="1 2">WCHAc060115</strain>
    </source>
</reference>
<keyword evidence="1" id="KW-0560">Oxidoreductase</keyword>
<dbReference type="InterPro" id="IPR011008">
    <property type="entry name" value="Dimeric_a/b-barrel"/>
</dbReference>
<organism evidence="1 2">
    <name type="scientific">Acinetobacter rongchengensis</name>
    <dbReference type="NCBI Taxonomy" id="2419601"/>
    <lineage>
        <taxon>Bacteria</taxon>
        <taxon>Pseudomonadati</taxon>
        <taxon>Pseudomonadota</taxon>
        <taxon>Gammaproteobacteria</taxon>
        <taxon>Moraxellales</taxon>
        <taxon>Moraxellaceae</taxon>
        <taxon>Acinetobacter</taxon>
    </lineage>
</organism>
<comment type="caution">
    <text evidence="1">The sequence shown here is derived from an EMBL/GenBank/DDBJ whole genome shotgun (WGS) entry which is preliminary data.</text>
</comment>
<protein>
    <submittedName>
        <fullName evidence="1">Antibiotic biosynthesis monooxygenase</fullName>
    </submittedName>
</protein>
<dbReference type="SUPFAM" id="SSF54909">
    <property type="entry name" value="Dimeric alpha+beta barrel"/>
    <property type="match status" value="1"/>
</dbReference>
<accession>A0A3A8EZ38</accession>
<sequence length="112" mass="13286">MFIAIYRFKIHVGMEADFIRAWKVRTEGIYLLLGSLGSRLHKETKTDDYIGYAQWPTQEIWENTQFNLLNSDTYPDYKKAGEMMKKTIKHSETILELEVEADYLHKFPFAFI</sequence>
<keyword evidence="1" id="KW-0503">Monooxygenase</keyword>
<name>A0A3A8EZ38_9GAMM</name>